<comment type="caution">
    <text evidence="17">The sequence shown here is derived from an EMBL/GenBank/DDBJ whole genome shotgun (WGS) entry which is preliminary data.</text>
</comment>
<feature type="disulfide bond" evidence="14">
    <location>
        <begin position="109"/>
        <end position="120"/>
    </location>
</feature>
<feature type="signal peptide" evidence="15">
    <location>
        <begin position="1"/>
        <end position="18"/>
    </location>
</feature>
<dbReference type="InterPro" id="IPR041805">
    <property type="entry name" value="ASMase/PPN1_MPP"/>
</dbReference>
<dbReference type="GO" id="GO:0005576">
    <property type="term" value="C:extracellular region"/>
    <property type="evidence" value="ECO:0007669"/>
    <property type="project" value="UniProtKB-SubCell"/>
</dbReference>
<evidence type="ECO:0000256" key="1">
    <source>
        <dbReference type="ARBA" id="ARBA00004613"/>
    </source>
</evidence>
<dbReference type="CDD" id="cd00842">
    <property type="entry name" value="MPP_ASMase"/>
    <property type="match status" value="1"/>
</dbReference>
<evidence type="ECO:0000256" key="5">
    <source>
        <dbReference type="ARBA" id="ARBA00022729"/>
    </source>
</evidence>
<evidence type="ECO:0000256" key="9">
    <source>
        <dbReference type="ARBA" id="ARBA00023180"/>
    </source>
</evidence>
<feature type="binding site" evidence="13">
    <location>
        <position position="451"/>
    </location>
    <ligand>
        <name>Zn(2+)</name>
        <dbReference type="ChEBI" id="CHEBI:29105"/>
        <label>2</label>
    </ligand>
</feature>
<feature type="disulfide bond" evidence="14">
    <location>
        <begin position="78"/>
        <end position="156"/>
    </location>
</feature>
<dbReference type="InterPro" id="IPR029052">
    <property type="entry name" value="Metallo-depent_PP-like"/>
</dbReference>
<dbReference type="GO" id="GO:0016798">
    <property type="term" value="F:hydrolase activity, acting on glycosyl bonds"/>
    <property type="evidence" value="ECO:0007669"/>
    <property type="project" value="UniProtKB-KW"/>
</dbReference>
<keyword evidence="7 13" id="KW-0862">Zinc</keyword>
<dbReference type="GO" id="GO:0006685">
    <property type="term" value="P:sphingomyelin catabolic process"/>
    <property type="evidence" value="ECO:0007669"/>
    <property type="project" value="UniProtKB-UniRule"/>
</dbReference>
<protein>
    <recommendedName>
        <fullName evidence="12">Sphingomyelin phosphodiesterase</fullName>
        <ecNumber evidence="12">3.1.4.12</ecNumber>
    </recommendedName>
</protein>
<name>A0ABD2ADE9_VESSQ</name>
<dbReference type="PIRSF" id="PIRSF000948">
    <property type="entry name" value="Sphingomy_PDE"/>
    <property type="match status" value="1"/>
</dbReference>
<feature type="disulfide bond" evidence="14">
    <location>
        <begin position="577"/>
        <end position="581"/>
    </location>
</feature>
<dbReference type="GO" id="GO:0046872">
    <property type="term" value="F:metal ion binding"/>
    <property type="evidence" value="ECO:0007669"/>
    <property type="project" value="UniProtKB-KW"/>
</dbReference>
<evidence type="ECO:0000313" key="17">
    <source>
        <dbReference type="EMBL" id="KAL2717725.1"/>
    </source>
</evidence>
<comment type="subcellular location">
    <subcellularLocation>
        <location evidence="1">Secreted</location>
    </subcellularLocation>
</comment>
<comment type="catalytic activity">
    <reaction evidence="11">
        <text>a sphingomyelin + H2O = phosphocholine + an N-acylsphing-4-enine + H(+)</text>
        <dbReference type="Rhea" id="RHEA:19253"/>
        <dbReference type="ChEBI" id="CHEBI:15377"/>
        <dbReference type="ChEBI" id="CHEBI:15378"/>
        <dbReference type="ChEBI" id="CHEBI:17636"/>
        <dbReference type="ChEBI" id="CHEBI:52639"/>
        <dbReference type="ChEBI" id="CHEBI:295975"/>
        <dbReference type="EC" id="3.1.4.12"/>
    </reaction>
    <physiologicalReaction direction="left-to-right" evidence="11">
        <dbReference type="Rhea" id="RHEA:19254"/>
    </physiologicalReaction>
</comment>
<evidence type="ECO:0000256" key="12">
    <source>
        <dbReference type="PIRNR" id="PIRNR000948"/>
    </source>
</evidence>
<evidence type="ECO:0000313" key="18">
    <source>
        <dbReference type="Proteomes" id="UP001607302"/>
    </source>
</evidence>
<keyword evidence="3" id="KW-0964">Secreted</keyword>
<feature type="disulfide bond" evidence="14">
    <location>
        <begin position="81"/>
        <end position="147"/>
    </location>
</feature>
<dbReference type="Pfam" id="PF19272">
    <property type="entry name" value="ASMase_C"/>
    <property type="match status" value="1"/>
</dbReference>
<dbReference type="InterPro" id="IPR004843">
    <property type="entry name" value="Calcineurin-like_PHP"/>
</dbReference>
<dbReference type="InterPro" id="IPR011001">
    <property type="entry name" value="Saposin-like"/>
</dbReference>
<dbReference type="InterPro" id="IPR008139">
    <property type="entry name" value="SaposinB_dom"/>
</dbReference>
<keyword evidence="6 12" id="KW-0378">Hydrolase</keyword>
<proteinExistence type="inferred from homology"/>
<evidence type="ECO:0000256" key="6">
    <source>
        <dbReference type="ARBA" id="ARBA00022801"/>
    </source>
</evidence>
<evidence type="ECO:0000256" key="3">
    <source>
        <dbReference type="ARBA" id="ARBA00022525"/>
    </source>
</evidence>
<feature type="disulfide bond" evidence="14">
    <location>
        <begin position="377"/>
        <end position="425"/>
    </location>
</feature>
<keyword evidence="5 15" id="KW-0732">Signal</keyword>
<evidence type="ECO:0000256" key="11">
    <source>
        <dbReference type="ARBA" id="ARBA00047268"/>
    </source>
</evidence>
<feature type="binding site" evidence="13">
    <location>
        <position position="196"/>
    </location>
    <ligand>
        <name>Zn(2+)</name>
        <dbReference type="ChEBI" id="CHEBI:29105"/>
        <label>1</label>
    </ligand>
</feature>
<dbReference type="SUPFAM" id="SSF56300">
    <property type="entry name" value="Metallo-dependent phosphatases"/>
    <property type="match status" value="1"/>
</dbReference>
<feature type="binding site" evidence="13">
    <location>
        <position position="267"/>
    </location>
    <ligand>
        <name>Zn(2+)</name>
        <dbReference type="ChEBI" id="CHEBI:29105"/>
        <label>2</label>
    </ligand>
</feature>
<feature type="binding site" evidence="13">
    <location>
        <position position="267"/>
    </location>
    <ligand>
        <name>Zn(2+)</name>
        <dbReference type="ChEBI" id="CHEBI:29105"/>
        <label>1</label>
    </ligand>
</feature>
<dbReference type="Pfam" id="PF00149">
    <property type="entry name" value="Metallophos"/>
    <property type="match status" value="1"/>
</dbReference>
<feature type="binding site" evidence="13">
    <location>
        <position position="417"/>
    </location>
    <ligand>
        <name>Zn(2+)</name>
        <dbReference type="ChEBI" id="CHEBI:29105"/>
        <label>2</label>
    </ligand>
</feature>
<dbReference type="InterPro" id="IPR045473">
    <property type="entry name" value="ASM_C"/>
</dbReference>
<accession>A0ABD2ADE9</accession>
<dbReference type="GO" id="GO:0016020">
    <property type="term" value="C:membrane"/>
    <property type="evidence" value="ECO:0007669"/>
    <property type="project" value="GOC"/>
</dbReference>
<dbReference type="Proteomes" id="UP001607302">
    <property type="component" value="Unassembled WGS sequence"/>
</dbReference>
<evidence type="ECO:0000256" key="14">
    <source>
        <dbReference type="PIRSR" id="PIRSR000948-2"/>
    </source>
</evidence>
<dbReference type="EC" id="3.1.4.12" evidence="12"/>
<evidence type="ECO:0000256" key="8">
    <source>
        <dbReference type="ARBA" id="ARBA00023157"/>
    </source>
</evidence>
<evidence type="ECO:0000256" key="10">
    <source>
        <dbReference type="ARBA" id="ARBA00023295"/>
    </source>
</evidence>
<gene>
    <name evidence="17" type="ORF">V1478_013425</name>
</gene>
<dbReference type="PROSITE" id="PS50015">
    <property type="entry name" value="SAP_B"/>
    <property type="match status" value="1"/>
</dbReference>
<evidence type="ECO:0000256" key="2">
    <source>
        <dbReference type="ARBA" id="ARBA00008234"/>
    </source>
</evidence>
<feature type="chain" id="PRO_5044811856" description="Sphingomyelin phosphodiesterase" evidence="15">
    <location>
        <begin position="19"/>
        <end position="595"/>
    </location>
</feature>
<evidence type="ECO:0000256" key="13">
    <source>
        <dbReference type="PIRSR" id="PIRSR000948-1"/>
    </source>
</evidence>
<feature type="binding site" evidence="13">
    <location>
        <position position="453"/>
    </location>
    <ligand>
        <name>Zn(2+)</name>
        <dbReference type="ChEBI" id="CHEBI:29105"/>
        <label>1</label>
    </ligand>
</feature>
<comment type="function">
    <text evidence="12">Converts sphingomyelin to ceramide.</text>
</comment>
<organism evidence="17 18">
    <name type="scientific">Vespula squamosa</name>
    <name type="common">Southern yellow jacket</name>
    <name type="synonym">Wasp</name>
    <dbReference type="NCBI Taxonomy" id="30214"/>
    <lineage>
        <taxon>Eukaryota</taxon>
        <taxon>Metazoa</taxon>
        <taxon>Ecdysozoa</taxon>
        <taxon>Arthropoda</taxon>
        <taxon>Hexapoda</taxon>
        <taxon>Insecta</taxon>
        <taxon>Pterygota</taxon>
        <taxon>Neoptera</taxon>
        <taxon>Endopterygota</taxon>
        <taxon>Hymenoptera</taxon>
        <taxon>Apocrita</taxon>
        <taxon>Aculeata</taxon>
        <taxon>Vespoidea</taxon>
        <taxon>Vespidae</taxon>
        <taxon>Vespinae</taxon>
        <taxon>Vespula</taxon>
    </lineage>
</organism>
<dbReference type="InterPro" id="IPR011160">
    <property type="entry name" value="Sphingomy_PDE"/>
</dbReference>
<keyword evidence="10 12" id="KW-0326">Glycosidase</keyword>
<evidence type="ECO:0000256" key="15">
    <source>
        <dbReference type="SAM" id="SignalP"/>
    </source>
</evidence>
<feature type="disulfide bond" evidence="14">
    <location>
        <begin position="215"/>
        <end position="238"/>
    </location>
</feature>
<sequence>MRFNTILLIFSIFSLVSGFNNDIQDINVTSVMDEITKWVNSGEETKVFKESIQVLTLPNELQLINWRTFTELNSMGICTICKSVLQTFIKFRKQGMSENDIAKNVIKLCVLLNFQTERVCTGVVKLNLPIILHIIDSKSNIYASDICGIVLESVSCPLNAEKYEWTVPIDHISTEKIPSMKESNDTIKIIQITDIHYDPKYEPYGNSFCNEPTCCRKGQNITNTSKKIAGYWGDYNNCDTPWHSVKNALSHIKVTHQNIDYIYFTGDVIDHGVWETSIKGNIENLNKSYTEIYEHFKDIPVYPILGNHESHPMNQFAPQNIADDNLSTHWLYRLVADLWISFGWLPESTRATILQGGFYTLSPRKGFRIIGLNSNVCYCYNWWLLYQHQDPDGQLHWLVETLTQAQKNKELVHILSHIPPGDHDCQRIWKREYLKIINKFSHIIVAQFNGHTHQDELRIVYKDKNAKNVSHIAWNGGSITTYTNLNPNYKLYTIDNSTLMVKDFENWIYNITVANEHPTQWPQWYRSYSFKNEYNLTDLSLNSLNNWLLDMKNNKDTLDRYYKNFFKHADPALQKSCDLKCKEKYINSIIVTVPH</sequence>
<keyword evidence="9" id="KW-0325">Glycoprotein</keyword>
<reference evidence="17 18" key="1">
    <citation type="journal article" date="2024" name="Ann. Entomol. Soc. Am.">
        <title>Genomic analyses of the southern and eastern yellowjacket wasps (Hymenoptera: Vespidae) reveal evolutionary signatures of social life.</title>
        <authorList>
            <person name="Catto M.A."/>
            <person name="Caine P.B."/>
            <person name="Orr S.E."/>
            <person name="Hunt B.G."/>
            <person name="Goodisman M.A.D."/>
        </authorList>
    </citation>
    <scope>NUCLEOTIDE SEQUENCE [LARGE SCALE GENOMIC DNA]</scope>
    <source>
        <strain evidence="17">233</strain>
        <tissue evidence="17">Head and thorax</tissue>
    </source>
</reference>
<dbReference type="PANTHER" id="PTHR10340:SF29">
    <property type="entry name" value="SPHINGOMYELIN PHOSPHODIESTERASE"/>
    <property type="match status" value="1"/>
</dbReference>
<evidence type="ECO:0000259" key="16">
    <source>
        <dbReference type="PROSITE" id="PS50015"/>
    </source>
</evidence>
<feature type="binding site" evidence="13">
    <location>
        <position position="307"/>
    </location>
    <ligand>
        <name>Zn(2+)</name>
        <dbReference type="ChEBI" id="CHEBI:29105"/>
        <label>2</label>
    </ligand>
</feature>
<evidence type="ECO:0000256" key="4">
    <source>
        <dbReference type="ARBA" id="ARBA00022723"/>
    </source>
</evidence>
<feature type="domain" description="Saposin B-type" evidence="16">
    <location>
        <begin position="74"/>
        <end position="160"/>
    </location>
</feature>
<dbReference type="Gene3D" id="3.60.21.10">
    <property type="match status" value="2"/>
</dbReference>
<dbReference type="Gene3D" id="1.10.225.10">
    <property type="entry name" value="Saposin-like"/>
    <property type="match status" value="1"/>
</dbReference>
<dbReference type="GO" id="GO:0046513">
    <property type="term" value="P:ceramide biosynthetic process"/>
    <property type="evidence" value="ECO:0007669"/>
    <property type="project" value="UniProtKB-ARBA"/>
</dbReference>
<dbReference type="AlphaFoldDB" id="A0ABD2ADE9"/>
<evidence type="ECO:0000256" key="7">
    <source>
        <dbReference type="ARBA" id="ARBA00022833"/>
    </source>
</evidence>
<keyword evidence="4 13" id="KW-0479">Metal-binding</keyword>
<dbReference type="SUPFAM" id="SSF47862">
    <property type="entry name" value="Saposin"/>
    <property type="match status" value="1"/>
</dbReference>
<keyword evidence="18" id="KW-1185">Reference proteome</keyword>
<feature type="disulfide bond" evidence="14">
    <location>
        <begin position="209"/>
        <end position="214"/>
    </location>
</feature>
<dbReference type="EMBL" id="JAUDFV010000153">
    <property type="protein sequence ID" value="KAL2717725.1"/>
    <property type="molecule type" value="Genomic_DNA"/>
</dbReference>
<feature type="binding site" evidence="13">
    <location>
        <position position="194"/>
    </location>
    <ligand>
        <name>Zn(2+)</name>
        <dbReference type="ChEBI" id="CHEBI:29105"/>
        <label>1</label>
    </ligand>
</feature>
<comment type="cofactor">
    <cofactor evidence="13">
        <name>Zn(2+)</name>
        <dbReference type="ChEBI" id="CHEBI:29105"/>
    </cofactor>
    <text evidence="13">Binds 2 Zn(2+) ions per subunit.</text>
</comment>
<comment type="similarity">
    <text evidence="2 12">Belongs to the acid sphingomyelinase family.</text>
</comment>
<dbReference type="GO" id="GO:0004767">
    <property type="term" value="F:sphingomyelin phosphodiesterase activity"/>
    <property type="evidence" value="ECO:0007669"/>
    <property type="project" value="UniProtKB-UniRule"/>
</dbReference>
<keyword evidence="8 14" id="KW-1015">Disulfide bond</keyword>
<dbReference type="PANTHER" id="PTHR10340">
    <property type="entry name" value="SPHINGOMYELIN PHOSPHODIESTERASE"/>
    <property type="match status" value="1"/>
</dbReference>